<dbReference type="Pfam" id="PF04397">
    <property type="entry name" value="LytTR"/>
    <property type="match status" value="1"/>
</dbReference>
<keyword evidence="3" id="KW-1185">Reference proteome</keyword>
<dbReference type="InterPro" id="IPR046947">
    <property type="entry name" value="LytR-like"/>
</dbReference>
<dbReference type="PANTHER" id="PTHR37299">
    <property type="entry name" value="TRANSCRIPTIONAL REGULATOR-RELATED"/>
    <property type="match status" value="1"/>
</dbReference>
<dbReference type="EMBL" id="JAHQCX010000008">
    <property type="protein sequence ID" value="MBU9726970.1"/>
    <property type="molecule type" value="Genomic_DNA"/>
</dbReference>
<dbReference type="GO" id="GO:0003677">
    <property type="term" value="F:DNA binding"/>
    <property type="evidence" value="ECO:0007669"/>
    <property type="project" value="UniProtKB-KW"/>
</dbReference>
<dbReference type="InterPro" id="IPR007492">
    <property type="entry name" value="LytTR_DNA-bd_dom"/>
</dbReference>
<dbReference type="PROSITE" id="PS50930">
    <property type="entry name" value="HTH_LYTTR"/>
    <property type="match status" value="1"/>
</dbReference>
<accession>A0ABS6K8Y2</accession>
<dbReference type="PANTHER" id="PTHR37299:SF1">
    <property type="entry name" value="STAGE 0 SPORULATION PROTEIN A HOMOLOG"/>
    <property type="match status" value="1"/>
</dbReference>
<name>A0ABS6K8Y2_9FIRM</name>
<dbReference type="RefSeq" id="WP_158354124.1">
    <property type="nucleotide sequence ID" value="NZ_JAHQCX010000008.1"/>
</dbReference>
<feature type="domain" description="HTH LytTR-type" evidence="1">
    <location>
        <begin position="130"/>
        <end position="228"/>
    </location>
</feature>
<comment type="caution">
    <text evidence="2">The sequence shown here is derived from an EMBL/GenBank/DDBJ whole genome shotgun (WGS) entry which is preliminary data.</text>
</comment>
<gene>
    <name evidence="2" type="ORF">KTH90_13185</name>
</gene>
<dbReference type="Gene3D" id="2.40.50.1020">
    <property type="entry name" value="LytTr DNA-binding domain"/>
    <property type="match status" value="1"/>
</dbReference>
<protein>
    <submittedName>
        <fullName evidence="2">LytTR family transcriptional regulator DNA-binding domain-containing protein</fullName>
    </submittedName>
</protein>
<organism evidence="2 3">
    <name type="scientific">Diplocloster modestus</name>
    <dbReference type="NCBI Taxonomy" id="2850322"/>
    <lineage>
        <taxon>Bacteria</taxon>
        <taxon>Bacillati</taxon>
        <taxon>Bacillota</taxon>
        <taxon>Clostridia</taxon>
        <taxon>Lachnospirales</taxon>
        <taxon>Lachnospiraceae</taxon>
        <taxon>Diplocloster</taxon>
    </lineage>
</organism>
<dbReference type="Gene3D" id="3.40.50.2300">
    <property type="match status" value="1"/>
</dbReference>
<dbReference type="SMART" id="SM00850">
    <property type="entry name" value="LytTR"/>
    <property type="match status" value="1"/>
</dbReference>
<evidence type="ECO:0000313" key="2">
    <source>
        <dbReference type="EMBL" id="MBU9726970.1"/>
    </source>
</evidence>
<proteinExistence type="predicted"/>
<dbReference type="Proteomes" id="UP001314681">
    <property type="component" value="Unassembled WGS sequence"/>
</dbReference>
<keyword evidence="2" id="KW-0238">DNA-binding</keyword>
<evidence type="ECO:0000313" key="3">
    <source>
        <dbReference type="Proteomes" id="UP001314681"/>
    </source>
</evidence>
<sequence length="234" mass="27584">MVKIAVYDQQADAVNRILYTLRLRYGYQIAVRGYTDLEEFRVGLLLHWPPDIAVLNITGNMDECIRAAKQIQETYEKIQYIFLMDFNHELGKVFQVNTAACLKQPFQPAKVAGVLERLMSRTKEKYRESLLVKNQSGIEIIPCEEIQNIASCRHTITIYGRESIWKCYGKLDELKERLPWYFLRCHQSWIVNMEKMKEVQTSYIEMENADKVPVSRNRLKLVKKFMEDNFDSKI</sequence>
<reference evidence="2 3" key="1">
    <citation type="submission" date="2021-06" db="EMBL/GenBank/DDBJ databases">
        <title>Description of novel taxa of the family Lachnospiraceae.</title>
        <authorList>
            <person name="Chaplin A.V."/>
            <person name="Sokolova S.R."/>
            <person name="Pikina A.P."/>
            <person name="Korzhanova M."/>
            <person name="Belova V."/>
            <person name="Korostin D."/>
            <person name="Efimov B.A."/>
        </authorList>
    </citation>
    <scope>NUCLEOTIDE SEQUENCE [LARGE SCALE GENOMIC DNA]</scope>
    <source>
        <strain evidence="2 3">ASD4241</strain>
    </source>
</reference>
<evidence type="ECO:0000259" key="1">
    <source>
        <dbReference type="PROSITE" id="PS50930"/>
    </source>
</evidence>